<evidence type="ECO:0000256" key="2">
    <source>
        <dbReference type="SAM" id="SignalP"/>
    </source>
</evidence>
<feature type="region of interest" description="Disordered" evidence="1">
    <location>
        <begin position="84"/>
        <end position="106"/>
    </location>
</feature>
<keyword evidence="4" id="KW-1185">Reference proteome</keyword>
<sequence>MPMKTAVQVAADVAVLLIVVSSSGTGAPPCSGAADWLAGGEPPEVVTAIVPAEEEVEFAAELEMPMNTTEQVEADVEVLLADVSSSGTGAPPCGGPTDWSAGGELPGDVTVWGG</sequence>
<feature type="signal peptide" evidence="2">
    <location>
        <begin position="1"/>
        <end position="26"/>
    </location>
</feature>
<organism evidence="3 4">
    <name type="scientific">Lolium multiflorum</name>
    <name type="common">Italian ryegrass</name>
    <name type="synonym">Lolium perenne subsp. multiflorum</name>
    <dbReference type="NCBI Taxonomy" id="4521"/>
    <lineage>
        <taxon>Eukaryota</taxon>
        <taxon>Viridiplantae</taxon>
        <taxon>Streptophyta</taxon>
        <taxon>Embryophyta</taxon>
        <taxon>Tracheophyta</taxon>
        <taxon>Spermatophyta</taxon>
        <taxon>Magnoliopsida</taxon>
        <taxon>Liliopsida</taxon>
        <taxon>Poales</taxon>
        <taxon>Poaceae</taxon>
        <taxon>BOP clade</taxon>
        <taxon>Pooideae</taxon>
        <taxon>Poodae</taxon>
        <taxon>Poeae</taxon>
        <taxon>Poeae Chloroplast Group 2 (Poeae type)</taxon>
        <taxon>Loliodinae</taxon>
        <taxon>Loliinae</taxon>
        <taxon>Lolium</taxon>
    </lineage>
</organism>
<evidence type="ECO:0000256" key="1">
    <source>
        <dbReference type="SAM" id="MobiDB-lite"/>
    </source>
</evidence>
<accession>A0AAD8WSA1</accession>
<protein>
    <recommendedName>
        <fullName evidence="5">Secreted protein</fullName>
    </recommendedName>
</protein>
<dbReference type="EMBL" id="JAUUTY010000002">
    <property type="protein sequence ID" value="KAK1678709.1"/>
    <property type="molecule type" value="Genomic_DNA"/>
</dbReference>
<keyword evidence="2" id="KW-0732">Signal</keyword>
<proteinExistence type="predicted"/>
<dbReference type="AlphaFoldDB" id="A0AAD8WSA1"/>
<dbReference type="Proteomes" id="UP001231189">
    <property type="component" value="Unassembled WGS sequence"/>
</dbReference>
<comment type="caution">
    <text evidence="3">The sequence shown here is derived from an EMBL/GenBank/DDBJ whole genome shotgun (WGS) entry which is preliminary data.</text>
</comment>
<reference evidence="3" key="1">
    <citation type="submission" date="2023-07" db="EMBL/GenBank/DDBJ databases">
        <title>A chromosome-level genome assembly of Lolium multiflorum.</title>
        <authorList>
            <person name="Chen Y."/>
            <person name="Copetti D."/>
            <person name="Kolliker R."/>
            <person name="Studer B."/>
        </authorList>
    </citation>
    <scope>NUCLEOTIDE SEQUENCE</scope>
    <source>
        <strain evidence="3">02402/16</strain>
        <tissue evidence="3">Leaf</tissue>
    </source>
</reference>
<evidence type="ECO:0000313" key="4">
    <source>
        <dbReference type="Proteomes" id="UP001231189"/>
    </source>
</evidence>
<evidence type="ECO:0008006" key="5">
    <source>
        <dbReference type="Google" id="ProtNLM"/>
    </source>
</evidence>
<feature type="chain" id="PRO_5042155697" description="Secreted protein" evidence="2">
    <location>
        <begin position="27"/>
        <end position="114"/>
    </location>
</feature>
<evidence type="ECO:0000313" key="3">
    <source>
        <dbReference type="EMBL" id="KAK1678709.1"/>
    </source>
</evidence>
<name>A0AAD8WSA1_LOLMU</name>
<gene>
    <name evidence="3" type="ORF">QYE76_039557</name>
</gene>